<dbReference type="AlphaFoldDB" id="E6K258"/>
<dbReference type="Proteomes" id="UP000004946">
    <property type="component" value="Chromosome"/>
</dbReference>
<evidence type="ECO:0000313" key="1">
    <source>
        <dbReference type="EMBL" id="EFT82846.1"/>
    </source>
</evidence>
<dbReference type="PATRIC" id="fig|864564.6.peg.168"/>
<dbReference type="KEGG" id="pdo:PSDT_0152"/>
<organism evidence="1 2">
    <name type="scientific">Parascardovia denticolens DSM 10105 = JCM 12538</name>
    <dbReference type="NCBI Taxonomy" id="864564"/>
    <lineage>
        <taxon>Bacteria</taxon>
        <taxon>Bacillati</taxon>
        <taxon>Actinomycetota</taxon>
        <taxon>Actinomycetes</taxon>
        <taxon>Bifidobacteriales</taxon>
        <taxon>Bifidobacteriaceae</taxon>
        <taxon>Parascardovia</taxon>
    </lineage>
</organism>
<dbReference type="HOGENOM" id="CLU_1843193_0_0_11"/>
<name>E6K258_PARDN</name>
<accession>E6K258</accession>
<proteinExistence type="predicted"/>
<comment type="caution">
    <text evidence="1">The sequence shown here is derived from an EMBL/GenBank/DDBJ whole genome shotgun (WGS) entry which is preliminary data.</text>
</comment>
<gene>
    <name evidence="1" type="ORF">HMPREF0620_1531</name>
</gene>
<sequence>MTTVMMDTHVTPRVDVFLAAHPYASEFVVDEAALRADGASVAAFKAYLDDKLLHEGVDRLEEAGRLFYGVKTSVAQEAAESLGFASHDLEHQPWFNRYFSRAVAYEPHYAPQDVLRSLEEWDSRGWSRIHEPDDFHPKR</sequence>
<protein>
    <submittedName>
        <fullName evidence="1">Uncharacterized protein</fullName>
    </submittedName>
</protein>
<dbReference type="EMBL" id="AEON01000002">
    <property type="protein sequence ID" value="EFT82846.1"/>
    <property type="molecule type" value="Genomic_DNA"/>
</dbReference>
<evidence type="ECO:0000313" key="2">
    <source>
        <dbReference type="Proteomes" id="UP000004946"/>
    </source>
</evidence>
<keyword evidence="2" id="KW-1185">Reference proteome</keyword>
<reference evidence="1 2" key="1">
    <citation type="submission" date="2010-12" db="EMBL/GenBank/DDBJ databases">
        <authorList>
            <person name="Muzny D."/>
            <person name="Qin X."/>
            <person name="Buhay C."/>
            <person name="Dugan-Rocha S."/>
            <person name="Ding Y."/>
            <person name="Chen G."/>
            <person name="Hawes A."/>
            <person name="Holder M."/>
            <person name="Jhangiani S."/>
            <person name="Johnson A."/>
            <person name="Khan Z."/>
            <person name="Li Z."/>
            <person name="Liu W."/>
            <person name="Liu X."/>
            <person name="Perez L."/>
            <person name="Shen H."/>
            <person name="Wang Q."/>
            <person name="Watt J."/>
            <person name="Xi L."/>
            <person name="Xin Y."/>
            <person name="Zhou J."/>
            <person name="Deng J."/>
            <person name="Jiang H."/>
            <person name="Liu Y."/>
            <person name="Qu J."/>
            <person name="Song X.-Z."/>
            <person name="Zhang L."/>
            <person name="Villasana D."/>
            <person name="Johnson A."/>
            <person name="Liu J."/>
            <person name="Liyanage D."/>
            <person name="Lorensuhewa L."/>
            <person name="Robinson T."/>
            <person name="Song A."/>
            <person name="Song B.-B."/>
            <person name="Dinh H."/>
            <person name="Thornton R."/>
            <person name="Coyle M."/>
            <person name="Francisco L."/>
            <person name="Jackson L."/>
            <person name="Javaid M."/>
            <person name="Korchina V."/>
            <person name="Kovar C."/>
            <person name="Mata R."/>
            <person name="Mathew T."/>
            <person name="Ngo R."/>
            <person name="Nguyen L."/>
            <person name="Nguyen N."/>
            <person name="Okwuonu G."/>
            <person name="Ongeri F."/>
            <person name="Pham C."/>
            <person name="Simmons D."/>
            <person name="Wilczek-Boney K."/>
            <person name="Hale W."/>
            <person name="Jakkamsetti A."/>
            <person name="Pham P."/>
            <person name="Ruth R."/>
            <person name="San Lucas F."/>
            <person name="Warren J."/>
            <person name="Zhang J."/>
            <person name="Zhao Z."/>
            <person name="Zhou C."/>
            <person name="Zhu D."/>
            <person name="Lee S."/>
            <person name="Bess C."/>
            <person name="Blankenburg K."/>
            <person name="Forbes L."/>
            <person name="Fu Q."/>
            <person name="Gubbala S."/>
            <person name="Hirani K."/>
            <person name="Jayaseelan J.C."/>
            <person name="Lara F."/>
            <person name="Munidasa M."/>
            <person name="Palculict T."/>
            <person name="Patil S."/>
            <person name="Pu L.-L."/>
            <person name="Saada N."/>
            <person name="Tang L."/>
            <person name="Weissenberger G."/>
            <person name="Zhu Y."/>
            <person name="Hemphill L."/>
            <person name="Shang Y."/>
            <person name="Youmans B."/>
            <person name="Ayvaz T."/>
            <person name="Ross M."/>
            <person name="Santibanez J."/>
            <person name="Aqrawi P."/>
            <person name="Gross S."/>
            <person name="Joshi V."/>
            <person name="Fowler G."/>
            <person name="Nazareth L."/>
            <person name="Reid J."/>
            <person name="Worley K."/>
            <person name="Petrosino J."/>
            <person name="Highlander S."/>
            <person name="Gibbs R."/>
        </authorList>
    </citation>
    <scope>NUCLEOTIDE SEQUENCE [LARGE SCALE GENOMIC DNA]</scope>
    <source>
        <strain evidence="1 2">DSM 10105</strain>
    </source>
</reference>
<dbReference type="RefSeq" id="WP_006290757.1">
    <property type="nucleotide sequence ID" value="NZ_AP012333.1"/>
</dbReference>